<keyword evidence="1" id="KW-0812">Transmembrane</keyword>
<keyword evidence="1" id="KW-1133">Transmembrane helix</keyword>
<proteinExistence type="predicted"/>
<reference evidence="3" key="1">
    <citation type="submission" date="2016-10" db="EMBL/GenBank/DDBJ databases">
        <authorList>
            <person name="Varghese N."/>
            <person name="Submissions S."/>
        </authorList>
    </citation>
    <scope>NUCLEOTIDE SEQUENCE [LARGE SCALE GENOMIC DNA]</scope>
    <source>
        <strain evidence="3">CGMCC 1.10370</strain>
    </source>
</reference>
<dbReference type="Proteomes" id="UP000199672">
    <property type="component" value="Unassembled WGS sequence"/>
</dbReference>
<name>A0A1I1XF25_9FLAO</name>
<dbReference type="AlphaFoldDB" id="A0A1I1XF25"/>
<feature type="transmembrane region" description="Helical" evidence="1">
    <location>
        <begin position="12"/>
        <end position="34"/>
    </location>
</feature>
<evidence type="ECO:0000313" key="2">
    <source>
        <dbReference type="EMBL" id="SFE05771.1"/>
    </source>
</evidence>
<dbReference type="EMBL" id="FOMH01000019">
    <property type="protein sequence ID" value="SFE05771.1"/>
    <property type="molecule type" value="Genomic_DNA"/>
</dbReference>
<protein>
    <submittedName>
        <fullName evidence="2">Uncharacterized protein</fullName>
    </submittedName>
</protein>
<organism evidence="2 3">
    <name type="scientific">Flavobacterium phragmitis</name>
    <dbReference type="NCBI Taxonomy" id="739143"/>
    <lineage>
        <taxon>Bacteria</taxon>
        <taxon>Pseudomonadati</taxon>
        <taxon>Bacteroidota</taxon>
        <taxon>Flavobacteriia</taxon>
        <taxon>Flavobacteriales</taxon>
        <taxon>Flavobacteriaceae</taxon>
        <taxon>Flavobacterium</taxon>
    </lineage>
</organism>
<evidence type="ECO:0000313" key="3">
    <source>
        <dbReference type="Proteomes" id="UP000199672"/>
    </source>
</evidence>
<gene>
    <name evidence="2" type="ORF">SAMN05216297_11952</name>
</gene>
<accession>A0A1I1XF25</accession>
<keyword evidence="1" id="KW-0472">Membrane</keyword>
<evidence type="ECO:0000256" key="1">
    <source>
        <dbReference type="SAM" id="Phobius"/>
    </source>
</evidence>
<sequence>MEAKKQKKWKKSYTYVLVANAIYIAIFFLIMQLYS</sequence>
<keyword evidence="3" id="KW-1185">Reference proteome</keyword>